<dbReference type="GeneID" id="9684423"/>
<dbReference type="OrthoDB" id="88410at2759"/>
<accession>C1MS47</accession>
<protein>
    <submittedName>
        <fullName evidence="1">Predicted protein</fullName>
    </submittedName>
</protein>
<proteinExistence type="predicted"/>
<name>C1MS47_MICPC</name>
<gene>
    <name evidence="1" type="ORF">MICPUCDRAFT_58345</name>
</gene>
<dbReference type="KEGG" id="mpp:MICPUCDRAFT_58345"/>
<dbReference type="EMBL" id="GG663739">
    <property type="protein sequence ID" value="EEH57439.1"/>
    <property type="molecule type" value="Genomic_DNA"/>
</dbReference>
<dbReference type="AlphaFoldDB" id="C1MS47"/>
<evidence type="ECO:0000313" key="1">
    <source>
        <dbReference type="EMBL" id="EEH57439.1"/>
    </source>
</evidence>
<reference evidence="1 2" key="1">
    <citation type="journal article" date="2009" name="Science">
        <title>Green evolution and dynamic adaptations revealed by genomes of the marine picoeukaryotes Micromonas.</title>
        <authorList>
            <person name="Worden A.Z."/>
            <person name="Lee J.H."/>
            <person name="Mock T."/>
            <person name="Rouze P."/>
            <person name="Simmons M.P."/>
            <person name="Aerts A.L."/>
            <person name="Allen A.E."/>
            <person name="Cuvelier M.L."/>
            <person name="Derelle E."/>
            <person name="Everett M.V."/>
            <person name="Foulon E."/>
            <person name="Grimwood J."/>
            <person name="Gundlach H."/>
            <person name="Henrissat B."/>
            <person name="Napoli C."/>
            <person name="McDonald S.M."/>
            <person name="Parker M.S."/>
            <person name="Rombauts S."/>
            <person name="Salamov A."/>
            <person name="Von Dassow P."/>
            <person name="Badger J.H."/>
            <person name="Coutinho P.M."/>
            <person name="Demir E."/>
            <person name="Dubchak I."/>
            <person name="Gentemann C."/>
            <person name="Eikrem W."/>
            <person name="Gready J.E."/>
            <person name="John U."/>
            <person name="Lanier W."/>
            <person name="Lindquist E.A."/>
            <person name="Lucas S."/>
            <person name="Mayer K.F."/>
            <person name="Moreau H."/>
            <person name="Not F."/>
            <person name="Otillar R."/>
            <person name="Panaud O."/>
            <person name="Pangilinan J."/>
            <person name="Paulsen I."/>
            <person name="Piegu B."/>
            <person name="Poliakov A."/>
            <person name="Robbens S."/>
            <person name="Schmutz J."/>
            <person name="Toulza E."/>
            <person name="Wyss T."/>
            <person name="Zelensky A."/>
            <person name="Zhou K."/>
            <person name="Armbrust E.V."/>
            <person name="Bhattacharya D."/>
            <person name="Goodenough U.W."/>
            <person name="Van de Peer Y."/>
            <person name="Grigoriev I.V."/>
        </authorList>
    </citation>
    <scope>NUCLEOTIDE SEQUENCE [LARGE SCALE GENOMIC DNA]</scope>
    <source>
        <strain evidence="1 2">CCMP1545</strain>
    </source>
</reference>
<dbReference type="Proteomes" id="UP000001876">
    <property type="component" value="Unassembled WGS sequence"/>
</dbReference>
<dbReference type="RefSeq" id="XP_003058984.1">
    <property type="nucleotide sequence ID" value="XM_003058938.1"/>
</dbReference>
<keyword evidence="2" id="KW-1185">Reference proteome</keyword>
<sequence length="49" mass="5652">MCSRTTCGKCGKPTWVRVPRRMHIEQALRGVPEEDRCQCPRKCRMCAVS</sequence>
<evidence type="ECO:0000313" key="2">
    <source>
        <dbReference type="Proteomes" id="UP000001876"/>
    </source>
</evidence>
<organism evidence="2">
    <name type="scientific">Micromonas pusilla (strain CCMP1545)</name>
    <name type="common">Picoplanktonic green alga</name>
    <dbReference type="NCBI Taxonomy" id="564608"/>
    <lineage>
        <taxon>Eukaryota</taxon>
        <taxon>Viridiplantae</taxon>
        <taxon>Chlorophyta</taxon>
        <taxon>Mamiellophyceae</taxon>
        <taxon>Mamiellales</taxon>
        <taxon>Mamiellaceae</taxon>
        <taxon>Micromonas</taxon>
    </lineage>
</organism>